<dbReference type="PIRSF" id="PIRSF000350">
    <property type="entry name" value="Mercury_reductase_MerA"/>
    <property type="match status" value="1"/>
</dbReference>
<dbReference type="Gene3D" id="3.30.390.30">
    <property type="match status" value="1"/>
</dbReference>
<dbReference type="EMBL" id="QMEY01000008">
    <property type="protein sequence ID" value="RBQ18302.1"/>
    <property type="molecule type" value="Genomic_DNA"/>
</dbReference>
<evidence type="ECO:0000256" key="1">
    <source>
        <dbReference type="ARBA" id="ARBA00007532"/>
    </source>
</evidence>
<dbReference type="OrthoDB" id="9800167at2"/>
<dbReference type="GO" id="GO:0006103">
    <property type="term" value="P:2-oxoglutarate metabolic process"/>
    <property type="evidence" value="ECO:0007669"/>
    <property type="project" value="TreeGrafter"/>
</dbReference>
<dbReference type="InterPro" id="IPR016156">
    <property type="entry name" value="FAD/NAD-linked_Rdtase_dimer_sf"/>
</dbReference>
<dbReference type="InterPro" id="IPR004099">
    <property type="entry name" value="Pyr_nucl-diS_OxRdtase_dimer"/>
</dbReference>
<reference evidence="9 10" key="1">
    <citation type="submission" date="2018-06" db="EMBL/GenBank/DDBJ databases">
        <title>Sphaerisporangium craniellae sp. nov., isolated from a marine sponge in the South China Sea.</title>
        <authorList>
            <person name="Li L."/>
        </authorList>
    </citation>
    <scope>NUCLEOTIDE SEQUENCE [LARGE SCALE GENOMIC DNA]</scope>
    <source>
        <strain evidence="9 10">LHW63015</strain>
    </source>
</reference>
<evidence type="ECO:0000256" key="2">
    <source>
        <dbReference type="ARBA" id="ARBA00022630"/>
    </source>
</evidence>
<comment type="caution">
    <text evidence="9">The sequence shown here is derived from an EMBL/GenBank/DDBJ whole genome shotgun (WGS) entry which is preliminary data.</text>
</comment>
<proteinExistence type="inferred from homology"/>
<feature type="domain" description="FAD/NAD(P)-binding" evidence="8">
    <location>
        <begin position="46"/>
        <end position="354"/>
    </location>
</feature>
<dbReference type="PRINTS" id="PR00411">
    <property type="entry name" value="PNDRDTASEI"/>
</dbReference>
<keyword evidence="2" id="KW-0285">Flavoprotein</keyword>
<evidence type="ECO:0000313" key="9">
    <source>
        <dbReference type="EMBL" id="RBQ18302.1"/>
    </source>
</evidence>
<accession>A0A366LYP8</accession>
<dbReference type="PRINTS" id="PR00368">
    <property type="entry name" value="FADPNR"/>
</dbReference>
<name>A0A366LYP8_9ACTN</name>
<evidence type="ECO:0000256" key="6">
    <source>
        <dbReference type="PIRSR" id="PIRSR000350-4"/>
    </source>
</evidence>
<evidence type="ECO:0000256" key="3">
    <source>
        <dbReference type="ARBA" id="ARBA00022827"/>
    </source>
</evidence>
<dbReference type="Gene3D" id="3.50.50.60">
    <property type="entry name" value="FAD/NAD(P)-binding domain"/>
    <property type="match status" value="2"/>
</dbReference>
<feature type="disulfide bond" description="Redox-active" evidence="6">
    <location>
        <begin position="83"/>
        <end position="88"/>
    </location>
</feature>
<dbReference type="AlphaFoldDB" id="A0A366LYP8"/>
<evidence type="ECO:0000256" key="4">
    <source>
        <dbReference type="ARBA" id="ARBA00023027"/>
    </source>
</evidence>
<keyword evidence="5" id="KW-0547">Nucleotide-binding</keyword>
<feature type="binding site" evidence="5">
    <location>
        <position position="92"/>
    </location>
    <ligand>
        <name>FAD</name>
        <dbReference type="ChEBI" id="CHEBI:57692"/>
    </ligand>
</feature>
<keyword evidence="3 5" id="KW-0274">FAD</keyword>
<feature type="domain" description="Pyridine nucleotide-disulphide oxidoreductase dimerisation" evidence="7">
    <location>
        <begin position="392"/>
        <end position="493"/>
    </location>
</feature>
<dbReference type="Pfam" id="PF07992">
    <property type="entry name" value="Pyr_redox_2"/>
    <property type="match status" value="1"/>
</dbReference>
<keyword evidence="4 5" id="KW-0520">NAD</keyword>
<evidence type="ECO:0000259" key="8">
    <source>
        <dbReference type="Pfam" id="PF07992"/>
    </source>
</evidence>
<dbReference type="PANTHER" id="PTHR22912:SF151">
    <property type="entry name" value="DIHYDROLIPOYL DEHYDROGENASE, MITOCHONDRIAL"/>
    <property type="match status" value="1"/>
</dbReference>
<evidence type="ECO:0000313" key="10">
    <source>
        <dbReference type="Proteomes" id="UP000253303"/>
    </source>
</evidence>
<evidence type="ECO:0000256" key="5">
    <source>
        <dbReference type="PIRSR" id="PIRSR000350-3"/>
    </source>
</evidence>
<sequence>MTPPRGRSSPVPPLTCRGPCDTTVQRLKLRPAAPWCAVEGVTQESFDVIVIGGGPVGENAAARAARGGLRVALVEHERYGGECSYWACMPSKALLRPGNALAAARRVPGVPVGERLDPGPIFKTRDSVAAHWDDGGQERWVRDTGMTPVRGFARITGKREVTVGERVLRAEHAVVVCSGSVPRMPPLPGLADARPWTSREATSAGAVPGRLAVLGGGVVGVEMAQAWARLGAKVDLIIRGERPLPGFAAFAGDAVADGLRADGVTVHQRTEATSVSRTDGEVRVELTDGRQVVADELLVATGRRPATDDLGLDTLGLTPGDPLEVDDSGLVKAVPGGWLYAAGDVTGRAPLTHQGKYAGRVVGDVIAARAAGTDVPERPWTRFAATADHSAVPQVVFTDPEVASVGLTGAREPVHREVEIDLAVAGSTLHADGYRGRVRIVVDTEREVLVGATFVGQDVAEMVHAATIAIVGEVPLERLWHAVPVFPSMNEVWLRLLEEYGL</sequence>
<dbReference type="InterPro" id="IPR023753">
    <property type="entry name" value="FAD/NAD-binding_dom"/>
</dbReference>
<dbReference type="SUPFAM" id="SSF51905">
    <property type="entry name" value="FAD/NAD(P)-binding domain"/>
    <property type="match status" value="1"/>
</dbReference>
<dbReference type="PANTHER" id="PTHR22912">
    <property type="entry name" value="DISULFIDE OXIDOREDUCTASE"/>
    <property type="match status" value="1"/>
</dbReference>
<dbReference type="InterPro" id="IPR001100">
    <property type="entry name" value="Pyr_nuc-diS_OxRdtase"/>
</dbReference>
<dbReference type="Proteomes" id="UP000253303">
    <property type="component" value="Unassembled WGS sequence"/>
</dbReference>
<feature type="binding site" evidence="5">
    <location>
        <position position="302"/>
    </location>
    <ligand>
        <name>NAD(+)</name>
        <dbReference type="ChEBI" id="CHEBI:57540"/>
    </ligand>
</feature>
<feature type="binding site" evidence="5">
    <location>
        <begin position="215"/>
        <end position="222"/>
    </location>
    <ligand>
        <name>NAD(+)</name>
        <dbReference type="ChEBI" id="CHEBI:57540"/>
    </ligand>
</feature>
<comment type="similarity">
    <text evidence="1">Belongs to the class-I pyridine nucleotide-disulfide oxidoreductase family.</text>
</comment>
<comment type="cofactor">
    <cofactor evidence="5">
        <name>FAD</name>
        <dbReference type="ChEBI" id="CHEBI:57692"/>
    </cofactor>
    <text evidence="5">Binds 1 FAD per subunit.</text>
</comment>
<protein>
    <submittedName>
        <fullName evidence="9">Pyridine nucleotide-disulfide oxidoreductase</fullName>
    </submittedName>
</protein>
<dbReference type="InterPro" id="IPR036188">
    <property type="entry name" value="FAD/NAD-bd_sf"/>
</dbReference>
<keyword evidence="10" id="KW-1185">Reference proteome</keyword>
<organism evidence="9 10">
    <name type="scientific">Spongiactinospora rosea</name>
    <dbReference type="NCBI Taxonomy" id="2248750"/>
    <lineage>
        <taxon>Bacteria</taxon>
        <taxon>Bacillati</taxon>
        <taxon>Actinomycetota</taxon>
        <taxon>Actinomycetes</taxon>
        <taxon>Streptosporangiales</taxon>
        <taxon>Streptosporangiaceae</taxon>
        <taxon>Spongiactinospora</taxon>
    </lineage>
</organism>
<evidence type="ECO:0000259" key="7">
    <source>
        <dbReference type="Pfam" id="PF02852"/>
    </source>
</evidence>
<dbReference type="GO" id="GO:0004148">
    <property type="term" value="F:dihydrolipoyl dehydrogenase (NADH) activity"/>
    <property type="evidence" value="ECO:0007669"/>
    <property type="project" value="TreeGrafter"/>
</dbReference>
<dbReference type="GO" id="GO:0050660">
    <property type="term" value="F:flavin adenine dinucleotide binding"/>
    <property type="evidence" value="ECO:0007669"/>
    <property type="project" value="TreeGrafter"/>
</dbReference>
<dbReference type="Pfam" id="PF02852">
    <property type="entry name" value="Pyr_redox_dim"/>
    <property type="match status" value="1"/>
</dbReference>
<dbReference type="InterPro" id="IPR050151">
    <property type="entry name" value="Class-I_Pyr_Nuc-Dis_Oxidored"/>
</dbReference>
<feature type="binding site" evidence="5">
    <location>
        <position position="344"/>
    </location>
    <ligand>
        <name>FAD</name>
        <dbReference type="ChEBI" id="CHEBI:57692"/>
    </ligand>
</feature>
<dbReference type="SUPFAM" id="SSF55424">
    <property type="entry name" value="FAD/NAD-linked reductases, dimerisation (C-terminal) domain"/>
    <property type="match status" value="1"/>
</dbReference>
<gene>
    <name evidence="9" type="ORF">DP939_20735</name>
</gene>